<feature type="region of interest" description="Disordered" evidence="1">
    <location>
        <begin position="675"/>
        <end position="734"/>
    </location>
</feature>
<feature type="compositionally biased region" description="Low complexity" evidence="1">
    <location>
        <begin position="699"/>
        <end position="710"/>
    </location>
</feature>
<evidence type="ECO:0000313" key="3">
    <source>
        <dbReference type="Proteomes" id="UP000242287"/>
    </source>
</evidence>
<protein>
    <submittedName>
        <fullName evidence="2">Uncharacterized protein</fullName>
    </submittedName>
</protein>
<gene>
    <name evidence="2" type="ORF">AMATHDRAFT_9237</name>
</gene>
<reference evidence="2 3" key="1">
    <citation type="submission" date="2014-02" db="EMBL/GenBank/DDBJ databases">
        <title>Transposable element dynamics among asymbiotic and ectomycorrhizal Amanita fungi.</title>
        <authorList>
            <consortium name="DOE Joint Genome Institute"/>
            <person name="Hess J."/>
            <person name="Skrede I."/>
            <person name="Wolfe B."/>
            <person name="LaButti K."/>
            <person name="Ohm R.A."/>
            <person name="Grigoriev I.V."/>
            <person name="Pringle A."/>
        </authorList>
    </citation>
    <scope>NUCLEOTIDE SEQUENCE [LARGE SCALE GENOMIC DNA]</scope>
    <source>
        <strain evidence="2 3">SKay4041</strain>
    </source>
</reference>
<organism evidence="2 3">
    <name type="scientific">Amanita thiersii Skay4041</name>
    <dbReference type="NCBI Taxonomy" id="703135"/>
    <lineage>
        <taxon>Eukaryota</taxon>
        <taxon>Fungi</taxon>
        <taxon>Dikarya</taxon>
        <taxon>Basidiomycota</taxon>
        <taxon>Agaricomycotina</taxon>
        <taxon>Agaricomycetes</taxon>
        <taxon>Agaricomycetidae</taxon>
        <taxon>Agaricales</taxon>
        <taxon>Pluteineae</taxon>
        <taxon>Amanitaceae</taxon>
        <taxon>Amanita</taxon>
    </lineage>
</organism>
<proteinExistence type="predicted"/>
<name>A0A2A9N7I3_9AGAR</name>
<feature type="compositionally biased region" description="Basic residues" evidence="1">
    <location>
        <begin position="712"/>
        <end position="726"/>
    </location>
</feature>
<evidence type="ECO:0000313" key="2">
    <source>
        <dbReference type="EMBL" id="PFH45438.1"/>
    </source>
</evidence>
<sequence>MHCFPFKKVKKTQSNSGTGFFYIAPGYKLSKEEINEVQSKNFNINSYAERLTCKELLALCKFPPYPPKSVKKSEISRPRPLRPTQETVVLHYDHHIRLYRKYLNSLQHDNHKREDEEIWTTIQRLKRKNHYEDLRTKRRQDYARSHAHQIETLNQNLEYHLDLRKPLLSDPKNRFLIWLRGGVELLQKYGWSISNKERNRFQHSLNGNRIDHELAEHLPLVVLHHLVMYYYADEIRRVFTAVRRLDGFARINFLSVLRHRYFIWVLGGEPLLYIYGWTLSAEDRNWFMHALHGNIIGIHECILLVREYHDAILYIMESLKDANQNTIDSFFEIRENRFLIWILSKSLLRRYGVQISDEEREFFDDILQSSFLSRQERNRLTHALIGNRNSFITRGEAEENQDGFFIDPRLFQCFMFILQNIHEATHILQACRLLSHDERLCYLSIERRRMFIWIIGGERALNHYGLFLSSEERNWYMHAMNGNGSDIRTSEMDRIPMMDGTNYTLTDPPRESWESKIKRRELKDKYYNLDDGAKGSIKQRLSNAIIEEIKDFSSAKEIWKHLEDKYNKAGPAQVFGDIQKVYAFQIRGNQNPEAEIAKLALLFTHLKAQGAEMSKFYQAMTLLNAGAMKWPQLISVYLSQNDMKELSFEKIKVMFVADWHRTAILGQPTAKINKLSGVQQKKKDPKWKKGKGKDDSKSESPTSPSSSDKSSFGKKSRGGRRTKKKANSAIKEVNNDEPSHILSFAASAMVPHYVSTESIIDSQPSASPQKYQGTPTKGAWETVPKAISLLHRMGIKPSIQSVKITEEPLLEATDDKPVSKKQKFTPEFLPQEPIPDPITVPDPEVVVDWDEIVSLGDEPIEDYVEAEQAEMPNALNESMDYLFEEIIQDA</sequence>
<dbReference type="Proteomes" id="UP000242287">
    <property type="component" value="Unassembled WGS sequence"/>
</dbReference>
<accession>A0A2A9N7I3</accession>
<evidence type="ECO:0000256" key="1">
    <source>
        <dbReference type="SAM" id="MobiDB-lite"/>
    </source>
</evidence>
<dbReference type="AlphaFoldDB" id="A0A2A9N7I3"/>
<keyword evidence="3" id="KW-1185">Reference proteome</keyword>
<dbReference type="EMBL" id="KZ302384">
    <property type="protein sequence ID" value="PFH45438.1"/>
    <property type="molecule type" value="Genomic_DNA"/>
</dbReference>
<dbReference type="Pfam" id="PF14223">
    <property type="entry name" value="Retrotran_gag_2"/>
    <property type="match status" value="1"/>
</dbReference>